<name>A0A4V2SLM8_9FLAO</name>
<dbReference type="RefSeq" id="WP_132795295.1">
    <property type="nucleotide sequence ID" value="NZ_SLXM01000007.1"/>
</dbReference>
<evidence type="ECO:0000313" key="3">
    <source>
        <dbReference type="Proteomes" id="UP000294564"/>
    </source>
</evidence>
<dbReference type="AlphaFoldDB" id="A0A4V2SLM8"/>
<dbReference type="Proteomes" id="UP000294564">
    <property type="component" value="Unassembled WGS sequence"/>
</dbReference>
<dbReference type="EMBL" id="SLXM01000007">
    <property type="protein sequence ID" value="TCP24026.1"/>
    <property type="molecule type" value="Genomic_DNA"/>
</dbReference>
<comment type="caution">
    <text evidence="2">The sequence shown here is derived from an EMBL/GenBank/DDBJ whole genome shotgun (WGS) entry which is preliminary data.</text>
</comment>
<organism evidence="2 3">
    <name type="scientific">Tenacibaculum skagerrakense</name>
    <dbReference type="NCBI Taxonomy" id="186571"/>
    <lineage>
        <taxon>Bacteria</taxon>
        <taxon>Pseudomonadati</taxon>
        <taxon>Bacteroidota</taxon>
        <taxon>Flavobacteriia</taxon>
        <taxon>Flavobacteriales</taxon>
        <taxon>Flavobacteriaceae</taxon>
        <taxon>Tenacibaculum</taxon>
    </lineage>
</organism>
<proteinExistence type="predicted"/>
<keyword evidence="3" id="KW-1185">Reference proteome</keyword>
<sequence>MKFKLQTEPVMIIMMMVIILASLYRNFNFKTSKFEPFWQSMIYILALVIGVLLLLRKKS</sequence>
<accession>A0A4V2SLM8</accession>
<protein>
    <submittedName>
        <fullName evidence="2">Uncharacterized protein</fullName>
    </submittedName>
</protein>
<feature type="transmembrane region" description="Helical" evidence="1">
    <location>
        <begin position="37"/>
        <end position="55"/>
    </location>
</feature>
<evidence type="ECO:0000313" key="2">
    <source>
        <dbReference type="EMBL" id="TCP24026.1"/>
    </source>
</evidence>
<feature type="transmembrane region" description="Helical" evidence="1">
    <location>
        <begin position="7"/>
        <end position="25"/>
    </location>
</feature>
<reference evidence="2 3" key="1">
    <citation type="submission" date="2019-03" db="EMBL/GenBank/DDBJ databases">
        <title>Genomic Encyclopedia of Type Strains, Phase IV (KMG-IV): sequencing the most valuable type-strain genomes for metagenomic binning, comparative biology and taxonomic classification.</title>
        <authorList>
            <person name="Goeker M."/>
        </authorList>
    </citation>
    <scope>NUCLEOTIDE SEQUENCE [LARGE SCALE GENOMIC DNA]</scope>
    <source>
        <strain evidence="2 3">DSM 14836</strain>
    </source>
</reference>
<keyword evidence="1" id="KW-0472">Membrane</keyword>
<keyword evidence="1" id="KW-1133">Transmembrane helix</keyword>
<keyword evidence="1" id="KW-0812">Transmembrane</keyword>
<gene>
    <name evidence="2" type="ORF">EV195_107192</name>
</gene>
<evidence type="ECO:0000256" key="1">
    <source>
        <dbReference type="SAM" id="Phobius"/>
    </source>
</evidence>